<proteinExistence type="predicted"/>
<protein>
    <submittedName>
        <fullName evidence="1">Uncharacterized protein</fullName>
    </submittedName>
</protein>
<dbReference type="EMBL" id="CAWUPB010001108">
    <property type="protein sequence ID" value="CAK7337796.1"/>
    <property type="molecule type" value="Genomic_DNA"/>
</dbReference>
<comment type="caution">
    <text evidence="1">The sequence shown here is derived from an EMBL/GenBank/DDBJ whole genome shotgun (WGS) entry which is preliminary data.</text>
</comment>
<gene>
    <name evidence="1" type="ORF">DCAF_LOCUS12834</name>
</gene>
<sequence length="143" mass="15791">MDVVSVAKTRVGKRSKNCSKNIQLKVPQLSSNTKIKPDVSGNTTCSTSMDVNSVAKTRVGKRSKNSSKNIPVKAWQWATNVKSEPEISSYRTWSPYVDGIVGIPKSVAEILGTDAIINFVLYGPRNARRLPIFKRMSLEHEIG</sequence>
<accession>A0AAV1RN17</accession>
<organism evidence="1 2">
    <name type="scientific">Dovyalis caffra</name>
    <dbReference type="NCBI Taxonomy" id="77055"/>
    <lineage>
        <taxon>Eukaryota</taxon>
        <taxon>Viridiplantae</taxon>
        <taxon>Streptophyta</taxon>
        <taxon>Embryophyta</taxon>
        <taxon>Tracheophyta</taxon>
        <taxon>Spermatophyta</taxon>
        <taxon>Magnoliopsida</taxon>
        <taxon>eudicotyledons</taxon>
        <taxon>Gunneridae</taxon>
        <taxon>Pentapetalae</taxon>
        <taxon>rosids</taxon>
        <taxon>fabids</taxon>
        <taxon>Malpighiales</taxon>
        <taxon>Salicaceae</taxon>
        <taxon>Flacourtieae</taxon>
        <taxon>Dovyalis</taxon>
    </lineage>
</organism>
<evidence type="ECO:0000313" key="1">
    <source>
        <dbReference type="EMBL" id="CAK7337796.1"/>
    </source>
</evidence>
<keyword evidence="2" id="KW-1185">Reference proteome</keyword>
<reference evidence="1 2" key="1">
    <citation type="submission" date="2024-01" db="EMBL/GenBank/DDBJ databases">
        <authorList>
            <person name="Waweru B."/>
        </authorList>
    </citation>
    <scope>NUCLEOTIDE SEQUENCE [LARGE SCALE GENOMIC DNA]</scope>
</reference>
<dbReference type="AlphaFoldDB" id="A0AAV1RN17"/>
<dbReference type="Proteomes" id="UP001314170">
    <property type="component" value="Unassembled WGS sequence"/>
</dbReference>
<name>A0AAV1RN17_9ROSI</name>
<evidence type="ECO:0000313" key="2">
    <source>
        <dbReference type="Proteomes" id="UP001314170"/>
    </source>
</evidence>